<name>A0A7S9DUN6_9ALTE</name>
<keyword evidence="2" id="KW-0472">Membrane</keyword>
<evidence type="ECO:0000256" key="2">
    <source>
        <dbReference type="ARBA" id="ARBA00023136"/>
    </source>
</evidence>
<dbReference type="PANTHER" id="PTHR35535:SF1">
    <property type="entry name" value="HEAT SHOCK PROTEIN HSLJ"/>
    <property type="match status" value="1"/>
</dbReference>
<dbReference type="InterPro" id="IPR036328">
    <property type="entry name" value="MliC_sf"/>
</dbReference>
<evidence type="ECO:0000256" key="3">
    <source>
        <dbReference type="ARBA" id="ARBA00023139"/>
    </source>
</evidence>
<dbReference type="InterPro" id="IPR038670">
    <property type="entry name" value="HslJ-like_sf"/>
</dbReference>
<dbReference type="Gene3D" id="2.40.128.200">
    <property type="match status" value="1"/>
</dbReference>
<keyword evidence="1" id="KW-0732">Signal</keyword>
<keyword evidence="3" id="KW-0564">Palmitate</keyword>
<dbReference type="RefSeq" id="WP_195809399.1">
    <property type="nucleotide sequence ID" value="NZ_CP064795.1"/>
</dbReference>
<dbReference type="EMBL" id="CP064795">
    <property type="protein sequence ID" value="QPG04303.1"/>
    <property type="molecule type" value="Genomic_DNA"/>
</dbReference>
<dbReference type="Gene3D" id="2.40.128.270">
    <property type="match status" value="1"/>
</dbReference>
<keyword evidence="8" id="KW-1185">Reference proteome</keyword>
<dbReference type="InterPro" id="IPR053147">
    <property type="entry name" value="Hsp_HslJ-like"/>
</dbReference>
<evidence type="ECO:0000256" key="4">
    <source>
        <dbReference type="ARBA" id="ARBA00023288"/>
    </source>
</evidence>
<dbReference type="PANTHER" id="PTHR35535">
    <property type="entry name" value="HEAT SHOCK PROTEIN HSLJ"/>
    <property type="match status" value="1"/>
</dbReference>
<evidence type="ECO:0000259" key="5">
    <source>
        <dbReference type="Pfam" id="PF03724"/>
    </source>
</evidence>
<dbReference type="InterPro" id="IPR005184">
    <property type="entry name" value="DUF306_Meta_HslJ"/>
</dbReference>
<dbReference type="Pfam" id="PF09864">
    <property type="entry name" value="MliC"/>
    <property type="match status" value="1"/>
</dbReference>
<proteinExistence type="predicted"/>
<reference evidence="7 8" key="1">
    <citation type="submission" date="2020-11" db="EMBL/GenBank/DDBJ databases">
        <title>Complete genome sequence for Salinimonas sp. strain G2-b.</title>
        <authorList>
            <person name="Park S.-J."/>
        </authorList>
    </citation>
    <scope>NUCLEOTIDE SEQUENCE [LARGE SCALE GENOMIC DNA]</scope>
    <source>
        <strain evidence="7 8">G2-b</strain>
    </source>
</reference>
<dbReference type="Pfam" id="PF03724">
    <property type="entry name" value="META"/>
    <property type="match status" value="1"/>
</dbReference>
<evidence type="ECO:0000313" key="8">
    <source>
        <dbReference type="Proteomes" id="UP000595095"/>
    </source>
</evidence>
<protein>
    <submittedName>
        <fullName evidence="7">META domain-containing protein</fullName>
    </submittedName>
</protein>
<accession>A0A7S9DUN6</accession>
<sequence>MVIGPDRLYVIVTAPRPVNTVVGVWQVNTIGEKAVIPTSPVTLMLNPTGRVRGFSGCSQYSGRGSMNDEMATFATPASTAQNCIEGLASQERRLFSALQSAHHYRYTTGTALTVYNDNDETVLTLKQTDQVLPEAKTNETQYICEGAGVVTVRNVSEQVIELTIAQEQPLLSKTRSPNGSRYAGKEIIFHHHQGEALLEYEGQRFGCQQR</sequence>
<dbReference type="InterPro" id="IPR018660">
    <property type="entry name" value="MliC"/>
</dbReference>
<gene>
    <name evidence="7" type="ORF">IT774_08385</name>
</gene>
<dbReference type="KEGG" id="smaa:IT774_08385"/>
<keyword evidence="4" id="KW-0449">Lipoprotein</keyword>
<feature type="domain" description="C-type lysozyme inhibitor" evidence="6">
    <location>
        <begin position="142"/>
        <end position="203"/>
    </location>
</feature>
<organism evidence="7 8">
    <name type="scientific">Salinimonas marina</name>
    <dbReference type="NCBI Taxonomy" id="2785918"/>
    <lineage>
        <taxon>Bacteria</taxon>
        <taxon>Pseudomonadati</taxon>
        <taxon>Pseudomonadota</taxon>
        <taxon>Gammaproteobacteria</taxon>
        <taxon>Alteromonadales</taxon>
        <taxon>Alteromonadaceae</taxon>
        <taxon>Alteromonas/Salinimonas group</taxon>
        <taxon>Salinimonas</taxon>
    </lineage>
</organism>
<evidence type="ECO:0000259" key="6">
    <source>
        <dbReference type="Pfam" id="PF09864"/>
    </source>
</evidence>
<dbReference type="Proteomes" id="UP000595095">
    <property type="component" value="Chromosome"/>
</dbReference>
<dbReference type="AlphaFoldDB" id="A0A7S9DUN6"/>
<dbReference type="SUPFAM" id="SSF141488">
    <property type="entry name" value="YdhA-like"/>
    <property type="match status" value="1"/>
</dbReference>
<evidence type="ECO:0000256" key="1">
    <source>
        <dbReference type="ARBA" id="ARBA00022729"/>
    </source>
</evidence>
<evidence type="ECO:0000313" key="7">
    <source>
        <dbReference type="EMBL" id="QPG04303.1"/>
    </source>
</evidence>
<feature type="domain" description="DUF306" evidence="5">
    <location>
        <begin position="23"/>
        <end position="125"/>
    </location>
</feature>